<dbReference type="OrthoDB" id="10591155at2759"/>
<feature type="domain" description="SWIM-type" evidence="2">
    <location>
        <begin position="8"/>
        <end position="43"/>
    </location>
</feature>
<dbReference type="PROSITE" id="PS50966">
    <property type="entry name" value="ZF_SWIM"/>
    <property type="match status" value="1"/>
</dbReference>
<accession>A0A1X0QX71</accession>
<organism evidence="3">
    <name type="scientific">Rhizopus microsporus var. microsporus</name>
    <dbReference type="NCBI Taxonomy" id="86635"/>
    <lineage>
        <taxon>Eukaryota</taxon>
        <taxon>Fungi</taxon>
        <taxon>Fungi incertae sedis</taxon>
        <taxon>Mucoromycota</taxon>
        <taxon>Mucoromycotina</taxon>
        <taxon>Mucoromycetes</taxon>
        <taxon>Mucorales</taxon>
        <taxon>Mucorineae</taxon>
        <taxon>Rhizopodaceae</taxon>
        <taxon>Rhizopus</taxon>
    </lineage>
</organism>
<dbReference type="AlphaFoldDB" id="A0A1X0QX71"/>
<dbReference type="InterPro" id="IPR007527">
    <property type="entry name" value="Znf_SWIM"/>
</dbReference>
<evidence type="ECO:0000313" key="3">
    <source>
        <dbReference type="EMBL" id="ORE04345.1"/>
    </source>
</evidence>
<protein>
    <recommendedName>
        <fullName evidence="2">SWIM-type domain-containing protein</fullName>
    </recommendedName>
</protein>
<proteinExistence type="predicted"/>
<dbReference type="EMBL" id="KV921974">
    <property type="protein sequence ID" value="ORE04345.1"/>
    <property type="molecule type" value="Genomic_DNA"/>
</dbReference>
<keyword evidence="1" id="KW-0863">Zinc-finger</keyword>
<gene>
    <name evidence="3" type="ORF">BCV72DRAFT_264026</name>
</gene>
<evidence type="ECO:0000256" key="1">
    <source>
        <dbReference type="PROSITE-ProRule" id="PRU00325"/>
    </source>
</evidence>
<reference evidence="3" key="1">
    <citation type="journal article" date="2016" name="Proc. Natl. Acad. Sci. U.S.A.">
        <title>Lipid metabolic changes in an early divergent fungus govern the establishment of a mutualistic symbiosis with endobacteria.</title>
        <authorList>
            <person name="Lastovetsky O.A."/>
            <person name="Gaspar M.L."/>
            <person name="Mondo S.J."/>
            <person name="LaButti K.M."/>
            <person name="Sandor L."/>
            <person name="Grigoriev I.V."/>
            <person name="Henry S.A."/>
            <person name="Pawlowska T.E."/>
        </authorList>
    </citation>
    <scope>NUCLEOTIDE SEQUENCE [LARGE SCALE GENOMIC DNA]</scope>
    <source>
        <strain evidence="3">ATCC 52814</strain>
    </source>
</reference>
<dbReference type="Proteomes" id="UP000242414">
    <property type="component" value="Unassembled WGS sequence"/>
</dbReference>
<dbReference type="VEuPathDB" id="FungiDB:BCV72DRAFT_264026"/>
<dbReference type="Pfam" id="PF04434">
    <property type="entry name" value="SWIM"/>
    <property type="match status" value="1"/>
</dbReference>
<keyword evidence="1" id="KW-0479">Metal-binding</keyword>
<keyword evidence="1" id="KW-0862">Zinc</keyword>
<sequence length="109" mass="12499">MITPFKSIEITVFENEMKSCTCNNFKYNNIACKHVYLLHRLHAETSRFNENVVSFEQIDSVGQDGMTTNIAAENRVVATEHSSMSPDNQQLKWPIFLLLIALIEKIHTV</sequence>
<evidence type="ECO:0000259" key="2">
    <source>
        <dbReference type="PROSITE" id="PS50966"/>
    </source>
</evidence>
<dbReference type="GO" id="GO:0008270">
    <property type="term" value="F:zinc ion binding"/>
    <property type="evidence" value="ECO:0007669"/>
    <property type="project" value="UniProtKB-KW"/>
</dbReference>
<name>A0A1X0QX71_RHIZD</name>